<comment type="caution">
    <text evidence="1">The sequence shown here is derived from an EMBL/GenBank/DDBJ whole genome shotgun (WGS) entry which is preliminary data.</text>
</comment>
<gene>
    <name evidence="1" type="ORF">IQ26_02123</name>
</gene>
<evidence type="ECO:0000313" key="2">
    <source>
        <dbReference type="Proteomes" id="UP000317122"/>
    </source>
</evidence>
<accession>A0A562P2K6</accession>
<organism evidence="1 2">
    <name type="scientific">Mesorhizobium tianshanense</name>
    <dbReference type="NCBI Taxonomy" id="39844"/>
    <lineage>
        <taxon>Bacteria</taxon>
        <taxon>Pseudomonadati</taxon>
        <taxon>Pseudomonadota</taxon>
        <taxon>Alphaproteobacteria</taxon>
        <taxon>Hyphomicrobiales</taxon>
        <taxon>Phyllobacteriaceae</taxon>
        <taxon>Mesorhizobium</taxon>
    </lineage>
</organism>
<protein>
    <submittedName>
        <fullName evidence="1">Uncharacterized protein</fullName>
    </submittedName>
</protein>
<name>A0A562P2K6_9HYPH</name>
<dbReference type="RefSeq" id="WP_145716593.1">
    <property type="nucleotide sequence ID" value="NZ_BSPF01000047.1"/>
</dbReference>
<sequence length="82" mass="9281">MREQFKGFGLTWPAGNIKDLQKLRNEFEHYHSEAPKDAIRQAIASCFPLVEGFFAILERSPKAELGDAWDVMLAEKKLSLGS</sequence>
<evidence type="ECO:0000313" key="1">
    <source>
        <dbReference type="EMBL" id="TWI38702.1"/>
    </source>
</evidence>
<dbReference type="OrthoDB" id="5941857at2"/>
<dbReference type="EMBL" id="VLKT01000011">
    <property type="protein sequence ID" value="TWI38702.1"/>
    <property type="molecule type" value="Genomic_DNA"/>
</dbReference>
<proteinExistence type="predicted"/>
<keyword evidence="2" id="KW-1185">Reference proteome</keyword>
<reference evidence="1 2" key="1">
    <citation type="journal article" date="2015" name="Stand. Genomic Sci.">
        <title>Genomic Encyclopedia of Bacterial and Archaeal Type Strains, Phase III: the genomes of soil and plant-associated and newly described type strains.</title>
        <authorList>
            <person name="Whitman W.B."/>
            <person name="Woyke T."/>
            <person name="Klenk H.P."/>
            <person name="Zhou Y."/>
            <person name="Lilburn T.G."/>
            <person name="Beck B.J."/>
            <person name="De Vos P."/>
            <person name="Vandamme P."/>
            <person name="Eisen J.A."/>
            <person name="Garrity G."/>
            <person name="Hugenholtz P."/>
            <person name="Kyrpides N.C."/>
        </authorList>
    </citation>
    <scope>NUCLEOTIDE SEQUENCE [LARGE SCALE GENOMIC DNA]</scope>
    <source>
        <strain evidence="1 2">CGMCC 1.2546</strain>
    </source>
</reference>
<dbReference type="AlphaFoldDB" id="A0A562P2K6"/>
<dbReference type="Proteomes" id="UP000317122">
    <property type="component" value="Unassembled WGS sequence"/>
</dbReference>